<dbReference type="InterPro" id="IPR039425">
    <property type="entry name" value="RNA_pol_sigma-70-like"/>
</dbReference>
<keyword evidence="4" id="KW-0804">Transcription</keyword>
<keyword evidence="2" id="KW-0805">Transcription regulation</keyword>
<gene>
    <name evidence="7" type="ORF">M3P09_05955</name>
</gene>
<dbReference type="NCBIfam" id="TIGR02985">
    <property type="entry name" value="Sig70_bacteroi1"/>
    <property type="match status" value="1"/>
</dbReference>
<sequence length="196" mass="23081">MHYKNQNDLIEAIKQGKESAFVYALETYNKPLFAYALSLANDEAMAQDILQNVFLKTWEQRKKITIKKSVQNYLFKSVYHEFINQYKKNKSHLLLEQKYYAALEKVATEEDDSFFKKAIERITSEIQNLPPKCKEVFLLSRKEGLTNIEIANYLNISVKSVEAHITKAFSVIRKRIRDKVDGFLFLLFRKQKKVRS</sequence>
<evidence type="ECO:0000313" key="7">
    <source>
        <dbReference type="EMBL" id="MCL6294528.1"/>
    </source>
</evidence>
<evidence type="ECO:0000259" key="5">
    <source>
        <dbReference type="Pfam" id="PF04542"/>
    </source>
</evidence>
<dbReference type="InterPro" id="IPR013324">
    <property type="entry name" value="RNA_pol_sigma_r3/r4-like"/>
</dbReference>
<dbReference type="InterPro" id="IPR013249">
    <property type="entry name" value="RNA_pol_sigma70_r4_t2"/>
</dbReference>
<dbReference type="Gene3D" id="1.10.10.10">
    <property type="entry name" value="Winged helix-like DNA-binding domain superfamily/Winged helix DNA-binding domain"/>
    <property type="match status" value="1"/>
</dbReference>
<dbReference type="PANTHER" id="PTHR43133:SF46">
    <property type="entry name" value="RNA POLYMERASE SIGMA-70 FACTOR ECF SUBFAMILY"/>
    <property type="match status" value="1"/>
</dbReference>
<dbReference type="SUPFAM" id="SSF88946">
    <property type="entry name" value="Sigma2 domain of RNA polymerase sigma factors"/>
    <property type="match status" value="1"/>
</dbReference>
<dbReference type="InterPro" id="IPR013325">
    <property type="entry name" value="RNA_pol_sigma_r2"/>
</dbReference>
<dbReference type="PANTHER" id="PTHR43133">
    <property type="entry name" value="RNA POLYMERASE ECF-TYPE SIGMA FACTO"/>
    <property type="match status" value="1"/>
</dbReference>
<keyword evidence="8" id="KW-1185">Reference proteome</keyword>
<evidence type="ECO:0000313" key="8">
    <source>
        <dbReference type="Proteomes" id="UP001165381"/>
    </source>
</evidence>
<dbReference type="Pfam" id="PF04542">
    <property type="entry name" value="Sigma70_r2"/>
    <property type="match status" value="1"/>
</dbReference>
<evidence type="ECO:0000256" key="4">
    <source>
        <dbReference type="ARBA" id="ARBA00023163"/>
    </source>
</evidence>
<reference evidence="7" key="1">
    <citation type="submission" date="2022-05" db="EMBL/GenBank/DDBJ databases">
        <authorList>
            <person name="Park J.-S."/>
        </authorList>
    </citation>
    <scope>NUCLEOTIDE SEQUENCE</scope>
    <source>
        <strain evidence="7">2012CJ34-3</strain>
    </source>
</reference>
<dbReference type="InterPro" id="IPR007627">
    <property type="entry name" value="RNA_pol_sigma70_r2"/>
</dbReference>
<comment type="similarity">
    <text evidence="1">Belongs to the sigma-70 factor family. ECF subfamily.</text>
</comment>
<dbReference type="InterPro" id="IPR036388">
    <property type="entry name" value="WH-like_DNA-bd_sf"/>
</dbReference>
<feature type="domain" description="RNA polymerase sigma factor 70 region 4 type 2" evidence="6">
    <location>
        <begin position="120"/>
        <end position="168"/>
    </location>
</feature>
<evidence type="ECO:0000256" key="1">
    <source>
        <dbReference type="ARBA" id="ARBA00010641"/>
    </source>
</evidence>
<name>A0ABT0QD21_9FLAO</name>
<dbReference type="Gene3D" id="1.10.1740.10">
    <property type="match status" value="1"/>
</dbReference>
<evidence type="ECO:0000259" key="6">
    <source>
        <dbReference type="Pfam" id="PF08281"/>
    </source>
</evidence>
<keyword evidence="3" id="KW-0731">Sigma factor</keyword>
<dbReference type="RefSeq" id="WP_249972403.1">
    <property type="nucleotide sequence ID" value="NZ_JAMFLZ010000002.1"/>
</dbReference>
<dbReference type="SUPFAM" id="SSF88659">
    <property type="entry name" value="Sigma3 and sigma4 domains of RNA polymerase sigma factors"/>
    <property type="match status" value="1"/>
</dbReference>
<dbReference type="NCBIfam" id="TIGR02937">
    <property type="entry name" value="sigma70-ECF"/>
    <property type="match status" value="1"/>
</dbReference>
<dbReference type="InterPro" id="IPR014327">
    <property type="entry name" value="RNA_pol_sigma70_bacteroid"/>
</dbReference>
<dbReference type="InterPro" id="IPR014284">
    <property type="entry name" value="RNA_pol_sigma-70_dom"/>
</dbReference>
<feature type="domain" description="RNA polymerase sigma-70 region 2" evidence="5">
    <location>
        <begin position="26"/>
        <end position="90"/>
    </location>
</feature>
<evidence type="ECO:0000256" key="2">
    <source>
        <dbReference type="ARBA" id="ARBA00023015"/>
    </source>
</evidence>
<dbReference type="Pfam" id="PF08281">
    <property type="entry name" value="Sigma70_r4_2"/>
    <property type="match status" value="1"/>
</dbReference>
<dbReference type="EMBL" id="JAMFLZ010000002">
    <property type="protein sequence ID" value="MCL6294528.1"/>
    <property type="molecule type" value="Genomic_DNA"/>
</dbReference>
<dbReference type="Proteomes" id="UP001165381">
    <property type="component" value="Unassembled WGS sequence"/>
</dbReference>
<organism evidence="7 8">
    <name type="scientific">Jejuia spongiicola</name>
    <dbReference type="NCBI Taxonomy" id="2942207"/>
    <lineage>
        <taxon>Bacteria</taxon>
        <taxon>Pseudomonadati</taxon>
        <taxon>Bacteroidota</taxon>
        <taxon>Flavobacteriia</taxon>
        <taxon>Flavobacteriales</taxon>
        <taxon>Flavobacteriaceae</taxon>
        <taxon>Jejuia</taxon>
    </lineage>
</organism>
<comment type="caution">
    <text evidence="7">The sequence shown here is derived from an EMBL/GenBank/DDBJ whole genome shotgun (WGS) entry which is preliminary data.</text>
</comment>
<evidence type="ECO:0000256" key="3">
    <source>
        <dbReference type="ARBA" id="ARBA00023082"/>
    </source>
</evidence>
<accession>A0ABT0QD21</accession>
<protein>
    <submittedName>
        <fullName evidence="7">RNA polymerase sigma-70 factor</fullName>
    </submittedName>
</protein>
<proteinExistence type="inferred from homology"/>